<evidence type="ECO:0000256" key="4">
    <source>
        <dbReference type="ARBA" id="ARBA00022692"/>
    </source>
</evidence>
<dbReference type="Proteomes" id="UP000228945">
    <property type="component" value="Chromosome"/>
</dbReference>
<dbReference type="InterPro" id="IPR003400">
    <property type="entry name" value="ExbD"/>
</dbReference>
<dbReference type="GO" id="GO:0015031">
    <property type="term" value="P:protein transport"/>
    <property type="evidence" value="ECO:0007669"/>
    <property type="project" value="UniProtKB-KW"/>
</dbReference>
<sequence length="129" mass="13921">MLEGLLAALALLFAPAPQAEPEPYAAVEIDMPACTMPGSDRVPSPPLFVHVVADGRLIVRGGRAETSQEVVLKGVGEALRERALREDGGYQRIFLRADDDVSYASVVKVMSTLRHNGFDKIGLIYEGGR</sequence>
<gene>
    <name evidence="9" type="ORF">CSW64_04880</name>
</gene>
<dbReference type="RefSeq" id="WP_099621048.1">
    <property type="nucleotide sequence ID" value="NZ_CP024201.1"/>
</dbReference>
<feature type="signal peptide" evidence="8">
    <location>
        <begin position="1"/>
        <end position="19"/>
    </location>
</feature>
<dbReference type="AlphaFoldDB" id="A0A2D2AUX5"/>
<accession>A0A2D2AUX5</accession>
<dbReference type="GO" id="GO:0005886">
    <property type="term" value="C:plasma membrane"/>
    <property type="evidence" value="ECO:0007669"/>
    <property type="project" value="UniProtKB-SubCell"/>
</dbReference>
<dbReference type="EMBL" id="CP024201">
    <property type="protein sequence ID" value="ATQ41791.1"/>
    <property type="molecule type" value="Genomic_DNA"/>
</dbReference>
<evidence type="ECO:0000256" key="5">
    <source>
        <dbReference type="ARBA" id="ARBA00022989"/>
    </source>
</evidence>
<keyword evidence="10" id="KW-1185">Reference proteome</keyword>
<protein>
    <recommendedName>
        <fullName evidence="11">Biopolymer transporter ExbD</fullName>
    </recommendedName>
</protein>
<keyword evidence="4 7" id="KW-0812">Transmembrane</keyword>
<evidence type="ECO:0000256" key="2">
    <source>
        <dbReference type="ARBA" id="ARBA00005811"/>
    </source>
</evidence>
<keyword evidence="5" id="KW-1133">Transmembrane helix</keyword>
<keyword evidence="7" id="KW-0813">Transport</keyword>
<evidence type="ECO:0000256" key="8">
    <source>
        <dbReference type="SAM" id="SignalP"/>
    </source>
</evidence>
<keyword evidence="6" id="KW-0472">Membrane</keyword>
<feature type="chain" id="PRO_5013547879" description="Biopolymer transporter ExbD" evidence="8">
    <location>
        <begin position="20"/>
        <end position="129"/>
    </location>
</feature>
<comment type="similarity">
    <text evidence="2 7">Belongs to the ExbD/TolR family.</text>
</comment>
<proteinExistence type="inferred from homology"/>
<keyword evidence="3" id="KW-1003">Cell membrane</keyword>
<reference evidence="9 10" key="1">
    <citation type="submission" date="2017-10" db="EMBL/GenBank/DDBJ databases">
        <title>Genome sequence of Caulobacter mirabilis FWC38.</title>
        <authorList>
            <person name="Fiebig A."/>
            <person name="Crosson S."/>
        </authorList>
    </citation>
    <scope>NUCLEOTIDE SEQUENCE [LARGE SCALE GENOMIC DNA]</scope>
    <source>
        <strain evidence="9 10">FWC 38</strain>
    </source>
</reference>
<evidence type="ECO:0000313" key="10">
    <source>
        <dbReference type="Proteomes" id="UP000228945"/>
    </source>
</evidence>
<evidence type="ECO:0000256" key="3">
    <source>
        <dbReference type="ARBA" id="ARBA00022475"/>
    </source>
</evidence>
<keyword evidence="8" id="KW-0732">Signal</keyword>
<dbReference type="GO" id="GO:0022857">
    <property type="term" value="F:transmembrane transporter activity"/>
    <property type="evidence" value="ECO:0007669"/>
    <property type="project" value="InterPro"/>
</dbReference>
<organism evidence="9 10">
    <name type="scientific">Caulobacter mirabilis</name>
    <dbReference type="NCBI Taxonomy" id="69666"/>
    <lineage>
        <taxon>Bacteria</taxon>
        <taxon>Pseudomonadati</taxon>
        <taxon>Pseudomonadota</taxon>
        <taxon>Alphaproteobacteria</taxon>
        <taxon>Caulobacterales</taxon>
        <taxon>Caulobacteraceae</taxon>
        <taxon>Caulobacter</taxon>
    </lineage>
</organism>
<dbReference type="KEGG" id="cmb:CSW64_04880"/>
<evidence type="ECO:0008006" key="11">
    <source>
        <dbReference type="Google" id="ProtNLM"/>
    </source>
</evidence>
<comment type="subcellular location">
    <subcellularLocation>
        <location evidence="1">Cell membrane</location>
        <topology evidence="1">Single-pass membrane protein</topology>
    </subcellularLocation>
    <subcellularLocation>
        <location evidence="7">Cell membrane</location>
        <topology evidence="7">Single-pass type II membrane protein</topology>
    </subcellularLocation>
</comment>
<evidence type="ECO:0000313" key="9">
    <source>
        <dbReference type="EMBL" id="ATQ41791.1"/>
    </source>
</evidence>
<evidence type="ECO:0000256" key="6">
    <source>
        <dbReference type="ARBA" id="ARBA00023136"/>
    </source>
</evidence>
<evidence type="ECO:0000256" key="7">
    <source>
        <dbReference type="RuleBase" id="RU003879"/>
    </source>
</evidence>
<evidence type="ECO:0000256" key="1">
    <source>
        <dbReference type="ARBA" id="ARBA00004162"/>
    </source>
</evidence>
<name>A0A2D2AUX5_9CAUL</name>
<keyword evidence="7" id="KW-0653">Protein transport</keyword>
<dbReference type="OrthoDB" id="9798629at2"/>
<dbReference type="Pfam" id="PF02472">
    <property type="entry name" value="ExbD"/>
    <property type="match status" value="1"/>
</dbReference>
<dbReference type="Gene3D" id="3.30.420.270">
    <property type="match status" value="1"/>
</dbReference>